<keyword evidence="3" id="KW-1185">Reference proteome</keyword>
<reference evidence="2 3" key="1">
    <citation type="journal article" date="2018" name="Syst. Appl. Microbiol.">
        <title>Ereboglobus luteus gen. nov. sp. nov. from cockroach guts, and new insights into the oxygen relationship of the genera Opitutus and Didymococcus (Verrucomicrobia: Opitutaceae).</title>
        <authorList>
            <person name="Tegtmeier D."/>
            <person name="Belitz A."/>
            <person name="Radek R."/>
            <person name="Heimerl T."/>
            <person name="Brune A."/>
        </authorList>
    </citation>
    <scope>NUCLEOTIDE SEQUENCE [LARGE SCALE GENOMIC DNA]</scope>
    <source>
        <strain evidence="2 3">Ho45</strain>
    </source>
</reference>
<dbReference type="Proteomes" id="UP000244896">
    <property type="component" value="Chromosome"/>
</dbReference>
<proteinExistence type="predicted"/>
<gene>
    <name evidence="2" type="ORF">CKA38_11420</name>
</gene>
<feature type="signal peptide" evidence="1">
    <location>
        <begin position="1"/>
        <end position="23"/>
    </location>
</feature>
<dbReference type="KEGG" id="elut:CKA38_11420"/>
<accession>A0A2U8E4B4</accession>
<dbReference type="EMBL" id="CP023004">
    <property type="protein sequence ID" value="AWI09778.1"/>
    <property type="molecule type" value="Genomic_DNA"/>
</dbReference>
<evidence type="ECO:0000313" key="2">
    <source>
        <dbReference type="EMBL" id="AWI09778.1"/>
    </source>
</evidence>
<name>A0A2U8E4B4_9BACT</name>
<feature type="chain" id="PRO_5015955768" evidence="1">
    <location>
        <begin position="24"/>
        <end position="435"/>
    </location>
</feature>
<evidence type="ECO:0000256" key="1">
    <source>
        <dbReference type="SAM" id="SignalP"/>
    </source>
</evidence>
<protein>
    <submittedName>
        <fullName evidence="2">Uncharacterized protein</fullName>
    </submittedName>
</protein>
<keyword evidence="1" id="KW-0732">Signal</keyword>
<dbReference type="AlphaFoldDB" id="A0A2U8E4B4"/>
<organism evidence="2 3">
    <name type="scientific">Ereboglobus luteus</name>
    <dbReference type="NCBI Taxonomy" id="1796921"/>
    <lineage>
        <taxon>Bacteria</taxon>
        <taxon>Pseudomonadati</taxon>
        <taxon>Verrucomicrobiota</taxon>
        <taxon>Opitutia</taxon>
        <taxon>Opitutales</taxon>
        <taxon>Opitutaceae</taxon>
        <taxon>Ereboglobus</taxon>
    </lineage>
</organism>
<sequence>MFALSAFAAVLAVAALVAVFYDAPCPDDSDLRPVIKTVADEDNAMVVMRELSKTLKIAHEDFPELELTDGSSVKKFYSVLYSDLSGESEGDDRMVRLIIEKNNPAIALFFEAIKKPELQFGVASKEINDIFQDNHTILALINTMRLMQSRWKHKMQYGLSKEVMSELYLVRNFAQRYMAAPDGRMGTFLSGLSADAMCLAAAMQSLEQFSDKSICLEISHRLSREELNKDSFIKMMKGSYAFHEGCLRLREPGMYFFPPVSRSSWRYFYKLNMTRARLCQLTRDVIKDASNDISPVFDQATRETYENVDELRHIIRPNSSGAAIAVASVIDCETVYIRMLNMQAITRQIACAFALRAYWLDYHTLPKSLDVLVPAYMDSVPEDPFIKKPMQYDASKTLLYCAGPERLVDDGSFAFEEDAEPFGRRAFVILDWAKK</sequence>
<evidence type="ECO:0000313" key="3">
    <source>
        <dbReference type="Proteomes" id="UP000244896"/>
    </source>
</evidence>